<dbReference type="GO" id="GO:0016887">
    <property type="term" value="F:ATP hydrolysis activity"/>
    <property type="evidence" value="ECO:0007669"/>
    <property type="project" value="InterPro"/>
</dbReference>
<dbReference type="FunFam" id="3.40.50.300:FF:000011">
    <property type="entry name" value="Putative ABC transporter ATP-binding component"/>
    <property type="match status" value="1"/>
</dbReference>
<feature type="domain" description="ABC transporter" evidence="4">
    <location>
        <begin position="320"/>
        <end position="540"/>
    </location>
</feature>
<proteinExistence type="predicted"/>
<dbReference type="InterPro" id="IPR027417">
    <property type="entry name" value="P-loop_NTPase"/>
</dbReference>
<dbReference type="GO" id="GO:0005524">
    <property type="term" value="F:ATP binding"/>
    <property type="evidence" value="ECO:0007669"/>
    <property type="project" value="UniProtKB-KW"/>
</dbReference>
<feature type="region of interest" description="Disordered" evidence="3">
    <location>
        <begin position="538"/>
        <end position="564"/>
    </location>
</feature>
<dbReference type="InterPro" id="IPR037118">
    <property type="entry name" value="Val-tRNA_synth_C_sf"/>
</dbReference>
<dbReference type="Pfam" id="PF00005">
    <property type="entry name" value="ABC_tran"/>
    <property type="match status" value="2"/>
</dbReference>
<accession>A0A7C2JXZ6</accession>
<dbReference type="PANTHER" id="PTHR42855:SF2">
    <property type="entry name" value="DRUG RESISTANCE ABC TRANSPORTER,ATP-BINDING PROTEIN"/>
    <property type="match status" value="1"/>
</dbReference>
<keyword evidence="1" id="KW-0547">Nucleotide-binding</keyword>
<dbReference type="CDD" id="cd03221">
    <property type="entry name" value="ABCF_EF-3"/>
    <property type="match status" value="2"/>
</dbReference>
<evidence type="ECO:0000256" key="3">
    <source>
        <dbReference type="SAM" id="MobiDB-lite"/>
    </source>
</evidence>
<dbReference type="Gene3D" id="1.10.287.380">
    <property type="entry name" value="Valyl-tRNA synthetase, C-terminal domain"/>
    <property type="match status" value="1"/>
</dbReference>
<dbReference type="PROSITE" id="PS00211">
    <property type="entry name" value="ABC_TRANSPORTER_1"/>
    <property type="match status" value="2"/>
</dbReference>
<feature type="domain" description="ABC transporter" evidence="4">
    <location>
        <begin position="3"/>
        <end position="259"/>
    </location>
</feature>
<protein>
    <submittedName>
        <fullName evidence="5">ABC transporter ATP-binding protein</fullName>
    </submittedName>
</protein>
<dbReference type="InterPro" id="IPR051309">
    <property type="entry name" value="ABCF_ATPase"/>
</dbReference>
<dbReference type="SMART" id="SM00382">
    <property type="entry name" value="AAA"/>
    <property type="match status" value="2"/>
</dbReference>
<keyword evidence="2 5" id="KW-0067">ATP-binding</keyword>
<dbReference type="InterPro" id="IPR017871">
    <property type="entry name" value="ABC_transporter-like_CS"/>
</dbReference>
<organism evidence="5">
    <name type="scientific">Schlesneria paludicola</name>
    <dbReference type="NCBI Taxonomy" id="360056"/>
    <lineage>
        <taxon>Bacteria</taxon>
        <taxon>Pseudomonadati</taxon>
        <taxon>Planctomycetota</taxon>
        <taxon>Planctomycetia</taxon>
        <taxon>Planctomycetales</taxon>
        <taxon>Planctomycetaceae</taxon>
        <taxon>Schlesneria</taxon>
    </lineage>
</organism>
<evidence type="ECO:0000313" key="5">
    <source>
        <dbReference type="EMBL" id="HEN14665.1"/>
    </source>
</evidence>
<dbReference type="Pfam" id="PF12848">
    <property type="entry name" value="ABC_tran_Xtn"/>
    <property type="match status" value="1"/>
</dbReference>
<feature type="compositionally biased region" description="Basic and acidic residues" evidence="3">
    <location>
        <begin position="538"/>
        <end position="561"/>
    </location>
</feature>
<dbReference type="EMBL" id="DSOK01000126">
    <property type="protein sequence ID" value="HEN14665.1"/>
    <property type="molecule type" value="Genomic_DNA"/>
</dbReference>
<dbReference type="AlphaFoldDB" id="A0A7C2JXZ6"/>
<evidence type="ECO:0000259" key="4">
    <source>
        <dbReference type="PROSITE" id="PS50893"/>
    </source>
</evidence>
<name>A0A7C2JXZ6_9PLAN</name>
<dbReference type="InterPro" id="IPR032524">
    <property type="entry name" value="ABC_tran_C"/>
</dbReference>
<sequence>MLLTAVDLVRQFDREPVLDRVTFEVRAGERIGLVGPNGAGKTTLLKILAGQDHADAGQVSLASDASVDLLEQHPEFAPERTLLEEVRRGFGAIFALQHEAVELAQRMSTVSDPQELARLSKRYDVVQHELHHRNGFHVDHRIDEVLAGLGFDRSQYSQPLTTLSGGQQNRVLLARLLLKSPDLLLLDEPTNHLDIAATEWLEDYLASGQRTAIVVSHDRYFLDRVCNRILELHRGRLTDYPGNFTQYWRLREERQLVADRAYQKQQELIARTEDYIVRNRYGQNATRAKDREHKLARTLEQSVERIQTIQGPPMGFAPPTRTGDWVIDAVGLTKGFDRPLIENLTLRIQRGERWGLLGPNGAGKTTLLRILLGELQPDAGSVRFGANVNYAYFDQQLQSVDPSATAIDAVRPPNVARYTDGQLRDLLARFGVTGELALQTVGAMSGGERSKVALARLAALEPNVLILDEPTNHLDLWSRDALERALCEFAGTVLFVSHDRYFLDRVATNLLVHEGDRWFEHGGNYTSYVAFRKAAREEQAAESPRARPRERPTDKAPEKESRRKRRFPYRKVADLEADIAEAEATLARCQADLADSQVHRDPDRLKATMELYESTQARLETLFEHWEEAVELN</sequence>
<evidence type="ECO:0000256" key="2">
    <source>
        <dbReference type="ARBA" id="ARBA00022840"/>
    </source>
</evidence>
<dbReference type="InterPro" id="IPR003439">
    <property type="entry name" value="ABC_transporter-like_ATP-bd"/>
</dbReference>
<dbReference type="InterPro" id="IPR003593">
    <property type="entry name" value="AAA+_ATPase"/>
</dbReference>
<comment type="caution">
    <text evidence="5">The sequence shown here is derived from an EMBL/GenBank/DDBJ whole genome shotgun (WGS) entry which is preliminary data.</text>
</comment>
<reference evidence="5" key="1">
    <citation type="journal article" date="2020" name="mSystems">
        <title>Genome- and Community-Level Interaction Insights into Carbon Utilization and Element Cycling Functions of Hydrothermarchaeota in Hydrothermal Sediment.</title>
        <authorList>
            <person name="Zhou Z."/>
            <person name="Liu Y."/>
            <person name="Xu W."/>
            <person name="Pan J."/>
            <person name="Luo Z.H."/>
            <person name="Li M."/>
        </authorList>
    </citation>
    <scope>NUCLEOTIDE SEQUENCE [LARGE SCALE GENOMIC DNA]</scope>
    <source>
        <strain evidence="5">SpSt-339</strain>
    </source>
</reference>
<dbReference type="PANTHER" id="PTHR42855">
    <property type="entry name" value="ABC TRANSPORTER ATP-BINDING SUBUNIT"/>
    <property type="match status" value="1"/>
</dbReference>
<dbReference type="Pfam" id="PF16326">
    <property type="entry name" value="ABC_tran_CTD"/>
    <property type="match status" value="1"/>
</dbReference>
<dbReference type="SUPFAM" id="SSF52540">
    <property type="entry name" value="P-loop containing nucleoside triphosphate hydrolases"/>
    <property type="match status" value="2"/>
</dbReference>
<gene>
    <name evidence="5" type="ORF">ENQ76_04245</name>
</gene>
<dbReference type="Gene3D" id="3.40.50.300">
    <property type="entry name" value="P-loop containing nucleotide triphosphate hydrolases"/>
    <property type="match status" value="2"/>
</dbReference>
<evidence type="ECO:0000256" key="1">
    <source>
        <dbReference type="ARBA" id="ARBA00022741"/>
    </source>
</evidence>
<dbReference type="PROSITE" id="PS50893">
    <property type="entry name" value="ABC_TRANSPORTER_2"/>
    <property type="match status" value="2"/>
</dbReference>
<dbReference type="GO" id="GO:0003677">
    <property type="term" value="F:DNA binding"/>
    <property type="evidence" value="ECO:0007669"/>
    <property type="project" value="InterPro"/>
</dbReference>
<dbReference type="InterPro" id="IPR032781">
    <property type="entry name" value="ABC_tran_Xtn"/>
</dbReference>